<feature type="transmembrane region" description="Helical" evidence="7">
    <location>
        <begin position="181"/>
        <end position="203"/>
    </location>
</feature>
<dbReference type="AlphaFoldDB" id="A0AAN7UD75"/>
<dbReference type="InterPro" id="IPR008547">
    <property type="entry name" value="DUF829_TMEM53"/>
</dbReference>
<keyword evidence="4 7" id="KW-0472">Membrane</keyword>
<dbReference type="PANTHER" id="PTHR12265:SF30">
    <property type="entry name" value="TRANSMEMBRANE PROTEIN 53"/>
    <property type="match status" value="1"/>
</dbReference>
<proteinExistence type="predicted"/>
<comment type="subcellular location">
    <subcellularLocation>
        <location evidence="6">Endomembrane system</location>
        <topology evidence="6">Single-pass membrane protein</topology>
    </subcellularLocation>
    <subcellularLocation>
        <location evidence="1">Nucleus membrane</location>
    </subcellularLocation>
</comment>
<evidence type="ECO:0000313" key="9">
    <source>
        <dbReference type="Proteomes" id="UP001305414"/>
    </source>
</evidence>
<name>A0AAN7UD75_9PEZI</name>
<evidence type="ECO:0000256" key="3">
    <source>
        <dbReference type="ARBA" id="ARBA00022989"/>
    </source>
</evidence>
<evidence type="ECO:0000256" key="6">
    <source>
        <dbReference type="ARBA" id="ARBA00037847"/>
    </source>
</evidence>
<keyword evidence="2 7" id="KW-0812">Transmembrane</keyword>
<evidence type="ECO:0000256" key="2">
    <source>
        <dbReference type="ARBA" id="ARBA00022692"/>
    </source>
</evidence>
<reference evidence="8 9" key="1">
    <citation type="submission" date="2023-10" db="EMBL/GenBank/DDBJ databases">
        <title>Draft genome sequence of Xylaria bambusicola isolate GMP-LS, the root and basal stem rot pathogen of sugarcane in Indonesia.</title>
        <authorList>
            <person name="Selvaraj P."/>
            <person name="Muralishankar V."/>
            <person name="Muruganantham S."/>
            <person name="Sp S."/>
            <person name="Haryani S."/>
            <person name="Lau K.J.X."/>
            <person name="Naqvi N.I."/>
        </authorList>
    </citation>
    <scope>NUCLEOTIDE SEQUENCE [LARGE SCALE GENOMIC DNA]</scope>
    <source>
        <strain evidence="8">GMP-LS</strain>
    </source>
</reference>
<dbReference type="GO" id="GO:0031965">
    <property type="term" value="C:nuclear membrane"/>
    <property type="evidence" value="ECO:0007669"/>
    <property type="project" value="UniProtKB-SubCell"/>
</dbReference>
<evidence type="ECO:0000256" key="7">
    <source>
        <dbReference type="SAM" id="Phobius"/>
    </source>
</evidence>
<keyword evidence="3 7" id="KW-1133">Transmembrane helix</keyword>
<evidence type="ECO:0000256" key="4">
    <source>
        <dbReference type="ARBA" id="ARBA00023136"/>
    </source>
</evidence>
<evidence type="ECO:0008006" key="10">
    <source>
        <dbReference type="Google" id="ProtNLM"/>
    </source>
</evidence>
<dbReference type="PANTHER" id="PTHR12265">
    <property type="entry name" value="TRANSMEMBRANE PROTEIN 53"/>
    <property type="match status" value="1"/>
</dbReference>
<dbReference type="EMBL" id="JAWHQM010000013">
    <property type="protein sequence ID" value="KAK5630075.1"/>
    <property type="molecule type" value="Genomic_DNA"/>
</dbReference>
<evidence type="ECO:0000256" key="1">
    <source>
        <dbReference type="ARBA" id="ARBA00004126"/>
    </source>
</evidence>
<evidence type="ECO:0000256" key="5">
    <source>
        <dbReference type="ARBA" id="ARBA00023242"/>
    </source>
</evidence>
<keyword evidence="5" id="KW-0539">Nucleus</keyword>
<protein>
    <recommendedName>
        <fullName evidence="10">DUF829 domain-containing protein</fullName>
    </recommendedName>
</protein>
<keyword evidence="9" id="KW-1185">Reference proteome</keyword>
<accession>A0AAN7UD75</accession>
<gene>
    <name evidence="8" type="ORF">RRF57_005790</name>
</gene>
<sequence length="291" mass="32798">MVRDRGYAHLGPNISLYTPEQPKIGQLVIICPSLGIANTRNVCYYKSLYRNGAPRAKILTLSPTKSGMLSSYSKQEDAMKPAVDAICDILNECDSLQSAAAAAGSRNSHIRPRILLHAIGNGGFNSATNLLVALERRTKKSLPLVGLICDSAPGGTSYTKVCRALTYSFVYDFTTDFPIGIFHWALVHTLLSIVYLFIATTRYEAPGAYWRRSILDKKLIDCNKVYYFASIDDKVTDWRDVLSHAKQARQQGWEVKELLYDYSPHCGHIRWGKQRINYEDAVYYLWEGKKI</sequence>
<comment type="caution">
    <text evidence="8">The sequence shown here is derived from an EMBL/GenBank/DDBJ whole genome shotgun (WGS) entry which is preliminary data.</text>
</comment>
<evidence type="ECO:0000313" key="8">
    <source>
        <dbReference type="EMBL" id="KAK5630075.1"/>
    </source>
</evidence>
<dbReference type="Pfam" id="PF05705">
    <property type="entry name" value="DUF829"/>
    <property type="match status" value="1"/>
</dbReference>
<dbReference type="Proteomes" id="UP001305414">
    <property type="component" value="Unassembled WGS sequence"/>
</dbReference>
<organism evidence="8 9">
    <name type="scientific">Xylaria bambusicola</name>
    <dbReference type="NCBI Taxonomy" id="326684"/>
    <lineage>
        <taxon>Eukaryota</taxon>
        <taxon>Fungi</taxon>
        <taxon>Dikarya</taxon>
        <taxon>Ascomycota</taxon>
        <taxon>Pezizomycotina</taxon>
        <taxon>Sordariomycetes</taxon>
        <taxon>Xylariomycetidae</taxon>
        <taxon>Xylariales</taxon>
        <taxon>Xylariaceae</taxon>
        <taxon>Xylaria</taxon>
    </lineage>
</organism>